<comment type="caution">
    <text evidence="1">The sequence shown here is derived from an EMBL/GenBank/DDBJ whole genome shotgun (WGS) entry which is preliminary data.</text>
</comment>
<evidence type="ECO:0000313" key="1">
    <source>
        <dbReference type="EMBL" id="GHD66073.1"/>
    </source>
</evidence>
<reference evidence="2" key="1">
    <citation type="journal article" date="2019" name="Int. J. Syst. Evol. Microbiol.">
        <title>The Global Catalogue of Microorganisms (GCM) 10K type strain sequencing project: providing services to taxonomists for standard genome sequencing and annotation.</title>
        <authorList>
            <consortium name="The Broad Institute Genomics Platform"/>
            <consortium name="The Broad Institute Genome Sequencing Center for Infectious Disease"/>
            <person name="Wu L."/>
            <person name="Ma J."/>
        </authorList>
    </citation>
    <scope>NUCLEOTIDE SEQUENCE [LARGE SCALE GENOMIC DNA]</scope>
    <source>
        <strain evidence="2">KCTC 23701</strain>
    </source>
</reference>
<organism evidence="1 2">
    <name type="scientific">Jeongeupia chitinilytica</name>
    <dbReference type="NCBI Taxonomy" id="1041641"/>
    <lineage>
        <taxon>Bacteria</taxon>
        <taxon>Pseudomonadati</taxon>
        <taxon>Pseudomonadota</taxon>
        <taxon>Betaproteobacteria</taxon>
        <taxon>Neisseriales</taxon>
        <taxon>Chitinibacteraceae</taxon>
        <taxon>Jeongeupia</taxon>
    </lineage>
</organism>
<sequence length="107" mass="12069">MPNKPRFLPAITTVLGIPVQRPYDWSNRGNITPEELITCVFESSIFQDLINVTLAYGWEKVRAQATATLDAGWLPLYAQSQLKANLALIDKHYELVASVHMPHKTPH</sequence>
<evidence type="ECO:0000313" key="2">
    <source>
        <dbReference type="Proteomes" id="UP000604737"/>
    </source>
</evidence>
<name>A0ABQ3H1T5_9NEIS</name>
<dbReference type="EMBL" id="BMYO01000007">
    <property type="protein sequence ID" value="GHD66073.1"/>
    <property type="molecule type" value="Genomic_DNA"/>
</dbReference>
<accession>A0ABQ3H1T5</accession>
<gene>
    <name evidence="1" type="ORF">GCM10007350_27730</name>
</gene>
<keyword evidence="2" id="KW-1185">Reference proteome</keyword>
<dbReference type="Proteomes" id="UP000604737">
    <property type="component" value="Unassembled WGS sequence"/>
</dbReference>
<proteinExistence type="predicted"/>
<protein>
    <submittedName>
        <fullName evidence="1">Uncharacterized protein</fullName>
    </submittedName>
</protein>